<keyword evidence="5 7" id="KW-0472">Membrane</keyword>
<sequence length="207" mass="22470">MSQAFEWIRLGGPTMLLLVALSVATVTIVLVKIWEFWDQRIGDTRFVALAVNAWQSGAPDQALTALAASPSPLADVMRETIRASSDASRSDEQVREYIQAVAAERLDTLRNLMRPLEVISQLAPLIGLLGTVMGMIQAFRQLQAAGDRVSPAVLSGGLWEALLTTAGGLAVAIVALVAFNYLDRRVERLQQRMESALTALLTSGPRR</sequence>
<dbReference type="Pfam" id="PF01618">
    <property type="entry name" value="MotA_ExbB"/>
    <property type="match status" value="1"/>
</dbReference>
<accession>A0A1M5QNT9</accession>
<evidence type="ECO:0000256" key="7">
    <source>
        <dbReference type="SAM" id="Phobius"/>
    </source>
</evidence>
<dbReference type="GO" id="GO:0017038">
    <property type="term" value="P:protein import"/>
    <property type="evidence" value="ECO:0007669"/>
    <property type="project" value="TreeGrafter"/>
</dbReference>
<dbReference type="RefSeq" id="WP_072898214.1">
    <property type="nucleotide sequence ID" value="NZ_FQWZ01000006.1"/>
</dbReference>
<keyword evidence="10" id="KW-1185">Reference proteome</keyword>
<evidence type="ECO:0000256" key="1">
    <source>
        <dbReference type="ARBA" id="ARBA00004651"/>
    </source>
</evidence>
<evidence type="ECO:0000313" key="9">
    <source>
        <dbReference type="EMBL" id="SHH15744.1"/>
    </source>
</evidence>
<comment type="subcellular location">
    <subcellularLocation>
        <location evidence="1">Cell membrane</location>
        <topology evidence="1">Multi-pass membrane protein</topology>
    </subcellularLocation>
    <subcellularLocation>
        <location evidence="6">Membrane</location>
        <topology evidence="6">Multi-pass membrane protein</topology>
    </subcellularLocation>
</comment>
<dbReference type="OrthoDB" id="4045at2"/>
<evidence type="ECO:0000256" key="3">
    <source>
        <dbReference type="ARBA" id="ARBA00022692"/>
    </source>
</evidence>
<keyword evidence="2" id="KW-1003">Cell membrane</keyword>
<keyword evidence="6" id="KW-0653">Protein transport</keyword>
<dbReference type="PANTHER" id="PTHR30625:SF17">
    <property type="entry name" value="TOLQ-RELATED"/>
    <property type="match status" value="1"/>
</dbReference>
<gene>
    <name evidence="9" type="ORF">SAMN04488068_2736</name>
</gene>
<evidence type="ECO:0000256" key="5">
    <source>
        <dbReference type="ARBA" id="ARBA00023136"/>
    </source>
</evidence>
<evidence type="ECO:0000256" key="2">
    <source>
        <dbReference type="ARBA" id="ARBA00022475"/>
    </source>
</evidence>
<evidence type="ECO:0000256" key="4">
    <source>
        <dbReference type="ARBA" id="ARBA00022989"/>
    </source>
</evidence>
<evidence type="ECO:0000313" key="10">
    <source>
        <dbReference type="Proteomes" id="UP000199758"/>
    </source>
</evidence>
<dbReference type="EMBL" id="FQWZ01000006">
    <property type="protein sequence ID" value="SHH15744.1"/>
    <property type="molecule type" value="Genomic_DNA"/>
</dbReference>
<reference evidence="9 10" key="1">
    <citation type="submission" date="2016-11" db="EMBL/GenBank/DDBJ databases">
        <authorList>
            <person name="Jaros S."/>
            <person name="Januszkiewicz K."/>
            <person name="Wedrychowicz H."/>
        </authorList>
    </citation>
    <scope>NUCLEOTIDE SEQUENCE [LARGE SCALE GENOMIC DNA]</scope>
    <source>
        <strain evidence="9 10">CGMCC 1.7049</strain>
    </source>
</reference>
<dbReference type="STRING" id="490188.SAMN04488068_2736"/>
<dbReference type="Proteomes" id="UP000199758">
    <property type="component" value="Unassembled WGS sequence"/>
</dbReference>
<dbReference type="InterPro" id="IPR050790">
    <property type="entry name" value="ExbB/TolQ_transport"/>
</dbReference>
<feature type="transmembrane region" description="Helical" evidence="7">
    <location>
        <begin position="12"/>
        <end position="31"/>
    </location>
</feature>
<protein>
    <submittedName>
        <fullName evidence="9">Biopolymer transport protein ExbB</fullName>
    </submittedName>
</protein>
<comment type="similarity">
    <text evidence="6">Belongs to the exbB/tolQ family.</text>
</comment>
<evidence type="ECO:0000259" key="8">
    <source>
        <dbReference type="Pfam" id="PF01618"/>
    </source>
</evidence>
<proteinExistence type="inferred from homology"/>
<name>A0A1M5QNT9_9GAMM</name>
<dbReference type="PANTHER" id="PTHR30625">
    <property type="entry name" value="PROTEIN TOLQ"/>
    <property type="match status" value="1"/>
</dbReference>
<dbReference type="InterPro" id="IPR002898">
    <property type="entry name" value="MotA_ExbB_proton_chnl"/>
</dbReference>
<dbReference type="AlphaFoldDB" id="A0A1M5QNT9"/>
<keyword evidence="6" id="KW-0813">Transport</keyword>
<organism evidence="9 10">
    <name type="scientific">Hydrocarboniphaga daqingensis</name>
    <dbReference type="NCBI Taxonomy" id="490188"/>
    <lineage>
        <taxon>Bacteria</taxon>
        <taxon>Pseudomonadati</taxon>
        <taxon>Pseudomonadota</taxon>
        <taxon>Gammaproteobacteria</taxon>
        <taxon>Nevskiales</taxon>
        <taxon>Nevskiaceae</taxon>
        <taxon>Hydrocarboniphaga</taxon>
    </lineage>
</organism>
<keyword evidence="3 7" id="KW-0812">Transmembrane</keyword>
<keyword evidence="4 7" id="KW-1133">Transmembrane helix</keyword>
<dbReference type="GO" id="GO:0005886">
    <property type="term" value="C:plasma membrane"/>
    <property type="evidence" value="ECO:0007669"/>
    <property type="project" value="UniProtKB-SubCell"/>
</dbReference>
<evidence type="ECO:0000256" key="6">
    <source>
        <dbReference type="RuleBase" id="RU004057"/>
    </source>
</evidence>
<feature type="transmembrane region" description="Helical" evidence="7">
    <location>
        <begin position="118"/>
        <end position="139"/>
    </location>
</feature>
<feature type="domain" description="MotA/TolQ/ExbB proton channel" evidence="8">
    <location>
        <begin position="71"/>
        <end position="194"/>
    </location>
</feature>
<feature type="transmembrane region" description="Helical" evidence="7">
    <location>
        <begin position="159"/>
        <end position="182"/>
    </location>
</feature>